<dbReference type="OrthoDB" id="871140at2"/>
<sequence length="287" mass="32998">MDRMPEVWFPHLNIKIYELDPVAFKLFGFPVYWYGVIIGSAVILGLLLAQREAKRTNQNPENYIDFLLYALIAALIGARTYYVIFSWESYKDNLLKIFAFREGGLAIYGGVLAAIGVAWVFTKKRKLSFWLLADTAAPSLVLGQSIGRWGNFFNQEAFGRYTDSIFAMRLMKNNVGQHLTEDILNNIITYNGIQYVQVHPTFLYESFWNFGLFLFLLWYRRRKKFTGEIFLMYLAGYGCGRVWIEGLRTDQLTIGNTGIAVSQLLSGVLIVSSIIFVMHKRKNAKEI</sequence>
<evidence type="ECO:0000256" key="7">
    <source>
        <dbReference type="HAMAP-Rule" id="MF_01147"/>
    </source>
</evidence>
<dbReference type="GO" id="GO:0042158">
    <property type="term" value="P:lipoprotein biosynthetic process"/>
    <property type="evidence" value="ECO:0007669"/>
    <property type="project" value="UniProtKB-UniRule"/>
</dbReference>
<keyword evidence="8" id="KW-0449">Lipoprotein</keyword>
<proteinExistence type="inferred from homology"/>
<feature type="transmembrane region" description="Helical" evidence="7">
    <location>
        <begin position="31"/>
        <end position="50"/>
    </location>
</feature>
<dbReference type="EMBL" id="WSLF01000001">
    <property type="protein sequence ID" value="KAE9637005.1"/>
    <property type="molecule type" value="Genomic_DNA"/>
</dbReference>
<feature type="transmembrane region" description="Helical" evidence="7">
    <location>
        <begin position="225"/>
        <end position="244"/>
    </location>
</feature>
<dbReference type="GO" id="GO:0008961">
    <property type="term" value="F:phosphatidylglycerol-prolipoprotein diacylglyceryl transferase activity"/>
    <property type="evidence" value="ECO:0007669"/>
    <property type="project" value="UniProtKB-UniRule"/>
</dbReference>
<dbReference type="NCBIfam" id="TIGR00544">
    <property type="entry name" value="lgt"/>
    <property type="match status" value="1"/>
</dbReference>
<evidence type="ECO:0000256" key="2">
    <source>
        <dbReference type="ARBA" id="ARBA00022475"/>
    </source>
</evidence>
<feature type="binding site" evidence="7">
    <location>
        <position position="148"/>
    </location>
    <ligand>
        <name>a 1,2-diacyl-sn-glycero-3-phospho-(1'-sn-glycerol)</name>
        <dbReference type="ChEBI" id="CHEBI:64716"/>
    </ligand>
</feature>
<dbReference type="EC" id="2.5.1.145" evidence="7"/>
<dbReference type="HAMAP" id="MF_01147">
    <property type="entry name" value="Lgt"/>
    <property type="match status" value="1"/>
</dbReference>
<dbReference type="InterPro" id="IPR001640">
    <property type="entry name" value="Lgt"/>
</dbReference>
<comment type="subcellular location">
    <subcellularLocation>
        <location evidence="7">Cell membrane</location>
        <topology evidence="7">Multi-pass membrane protein</topology>
    </subcellularLocation>
</comment>
<keyword evidence="2 7" id="KW-1003">Cell membrane</keyword>
<comment type="caution">
    <text evidence="8">The sequence shown here is derived from an EMBL/GenBank/DDBJ whole genome shotgun (WGS) entry which is preliminary data.</text>
</comment>
<keyword evidence="4 7" id="KW-0812">Transmembrane</keyword>
<comment type="catalytic activity">
    <reaction evidence="7">
        <text>L-cysteinyl-[prolipoprotein] + a 1,2-diacyl-sn-glycero-3-phospho-(1'-sn-glycerol) = an S-1,2-diacyl-sn-glyceryl-L-cysteinyl-[prolipoprotein] + sn-glycerol 1-phosphate + H(+)</text>
        <dbReference type="Rhea" id="RHEA:56712"/>
        <dbReference type="Rhea" id="RHEA-COMP:14679"/>
        <dbReference type="Rhea" id="RHEA-COMP:14680"/>
        <dbReference type="ChEBI" id="CHEBI:15378"/>
        <dbReference type="ChEBI" id="CHEBI:29950"/>
        <dbReference type="ChEBI" id="CHEBI:57685"/>
        <dbReference type="ChEBI" id="CHEBI:64716"/>
        <dbReference type="ChEBI" id="CHEBI:140658"/>
        <dbReference type="EC" id="2.5.1.145"/>
    </reaction>
</comment>
<dbReference type="RefSeq" id="WP_158738922.1">
    <property type="nucleotide sequence ID" value="NZ_JAFBEP010000004.1"/>
</dbReference>
<feature type="transmembrane region" description="Helical" evidence="7">
    <location>
        <begin position="105"/>
        <end position="122"/>
    </location>
</feature>
<evidence type="ECO:0000313" key="8">
    <source>
        <dbReference type="EMBL" id="KAE9637005.1"/>
    </source>
</evidence>
<dbReference type="AlphaFoldDB" id="A0A7C8LRI0"/>
<protein>
    <recommendedName>
        <fullName evidence="7">Phosphatidylglycerol--prolipoprotein diacylglyceryl transferase</fullName>
        <ecNumber evidence="7">2.5.1.145</ecNumber>
    </recommendedName>
</protein>
<feature type="transmembrane region" description="Helical" evidence="7">
    <location>
        <begin position="201"/>
        <end position="218"/>
    </location>
</feature>
<keyword evidence="8" id="KW-0328">Glycosyltransferase</keyword>
<reference evidence="8 9" key="1">
    <citation type="submission" date="2019-12" db="EMBL/GenBank/DDBJ databases">
        <title>Defluviitalea raffinosedens, isolated from a biogas fermenter, genome sequencing and characterization.</title>
        <authorList>
            <person name="Rettenmaier R."/>
            <person name="Schneider M."/>
            <person name="Neuhaus K."/>
            <person name="Liebl W."/>
            <person name="Zverlov V."/>
        </authorList>
    </citation>
    <scope>NUCLEOTIDE SEQUENCE [LARGE SCALE GENOMIC DNA]</scope>
    <source>
        <strain evidence="8 9">249c-K6</strain>
    </source>
</reference>
<evidence type="ECO:0000256" key="6">
    <source>
        <dbReference type="ARBA" id="ARBA00023136"/>
    </source>
</evidence>
<dbReference type="Proteomes" id="UP000483018">
    <property type="component" value="Unassembled WGS sequence"/>
</dbReference>
<evidence type="ECO:0000256" key="1">
    <source>
        <dbReference type="ARBA" id="ARBA00007150"/>
    </source>
</evidence>
<dbReference type="PROSITE" id="PS01311">
    <property type="entry name" value="LGT"/>
    <property type="match status" value="1"/>
</dbReference>
<comment type="similarity">
    <text evidence="1 7">Belongs to the Lgt family.</text>
</comment>
<accession>A0A7C8LRI0</accession>
<feature type="transmembrane region" description="Helical" evidence="7">
    <location>
        <begin position="256"/>
        <end position="278"/>
    </location>
</feature>
<evidence type="ECO:0000313" key="9">
    <source>
        <dbReference type="Proteomes" id="UP000483018"/>
    </source>
</evidence>
<keyword evidence="6 7" id="KW-0472">Membrane</keyword>
<keyword evidence="5 7" id="KW-1133">Transmembrane helix</keyword>
<dbReference type="GO" id="GO:0005886">
    <property type="term" value="C:plasma membrane"/>
    <property type="evidence" value="ECO:0007669"/>
    <property type="project" value="UniProtKB-SubCell"/>
</dbReference>
<keyword evidence="3 7" id="KW-0808">Transferase</keyword>
<comment type="pathway">
    <text evidence="7">Protein modification; lipoprotein biosynthesis (diacylglyceryl transfer).</text>
</comment>
<organism evidence="8 9">
    <name type="scientific">Defluviitalea raffinosedens</name>
    <dbReference type="NCBI Taxonomy" id="1450156"/>
    <lineage>
        <taxon>Bacteria</taxon>
        <taxon>Bacillati</taxon>
        <taxon>Bacillota</taxon>
        <taxon>Clostridia</taxon>
        <taxon>Lachnospirales</taxon>
        <taxon>Defluviitaleaceae</taxon>
        <taxon>Defluviitalea</taxon>
    </lineage>
</organism>
<evidence type="ECO:0000256" key="5">
    <source>
        <dbReference type="ARBA" id="ARBA00022989"/>
    </source>
</evidence>
<evidence type="ECO:0000256" key="4">
    <source>
        <dbReference type="ARBA" id="ARBA00022692"/>
    </source>
</evidence>
<dbReference type="UniPathway" id="UPA00664"/>
<comment type="function">
    <text evidence="7">Catalyzes the transfer of the diacylglyceryl group from phosphatidylglycerol to the sulfhydryl group of the N-terminal cysteine of a prolipoprotein, the first step in the formation of mature lipoproteins.</text>
</comment>
<feature type="transmembrane region" description="Helical" evidence="7">
    <location>
        <begin position="62"/>
        <end position="85"/>
    </location>
</feature>
<dbReference type="PANTHER" id="PTHR30589:SF0">
    <property type="entry name" value="PHOSPHATIDYLGLYCEROL--PROLIPOPROTEIN DIACYLGLYCERYL TRANSFERASE"/>
    <property type="match status" value="1"/>
</dbReference>
<dbReference type="PANTHER" id="PTHR30589">
    <property type="entry name" value="PROLIPOPROTEIN DIACYLGLYCERYL TRANSFERASE"/>
    <property type="match status" value="1"/>
</dbReference>
<name>A0A7C8LRI0_9FIRM</name>
<gene>
    <name evidence="7" type="primary">lgt</name>
    <name evidence="8" type="ORF">GND95_00820</name>
</gene>
<dbReference type="Pfam" id="PF01790">
    <property type="entry name" value="LGT"/>
    <property type="match status" value="1"/>
</dbReference>
<feature type="transmembrane region" description="Helical" evidence="7">
    <location>
        <begin position="129"/>
        <end position="147"/>
    </location>
</feature>
<keyword evidence="9" id="KW-1185">Reference proteome</keyword>
<evidence type="ECO:0000256" key="3">
    <source>
        <dbReference type="ARBA" id="ARBA00022679"/>
    </source>
</evidence>